<sequence>MSKKTVRDNEYYEDRLKRDHPTIFADLKAGKYSTVTDALLAAGLKTKRTRLHEMKNAWGKASRDEQREFLRWLHADIKAKRPVTPSSMPIAHDRKLLPDAIARVKDIMSKRRLRLGSVMDEMGFIRLDASLGMALRQKTRLRPEMIAALEKWLVANSSI</sequence>
<name>A0A256G2A5_9HYPH</name>
<proteinExistence type="predicted"/>
<protein>
    <submittedName>
        <fullName evidence="1">Uncharacterized protein</fullName>
    </submittedName>
</protein>
<evidence type="ECO:0000313" key="1">
    <source>
        <dbReference type="EMBL" id="OYR21235.1"/>
    </source>
</evidence>
<dbReference type="OrthoDB" id="8282470at2"/>
<dbReference type="EMBL" id="NNRJ01000012">
    <property type="protein sequence ID" value="OYR21235.1"/>
    <property type="molecule type" value="Genomic_DNA"/>
</dbReference>
<reference evidence="1 2" key="1">
    <citation type="submission" date="2017-07" db="EMBL/GenBank/DDBJ databases">
        <title>Phylogenetic study on the rhizospheric bacterium Ochrobactrum sp. A44.</title>
        <authorList>
            <person name="Krzyzanowska D.M."/>
            <person name="Ossowicki A."/>
            <person name="Rajewska M."/>
            <person name="Maciag T."/>
            <person name="Kaczynski Z."/>
            <person name="Czerwicka M."/>
            <person name="Jafra S."/>
        </authorList>
    </citation>
    <scope>NUCLEOTIDE SEQUENCE [LARGE SCALE GENOMIC DNA]</scope>
    <source>
        <strain evidence="1 2">DSM 7216</strain>
    </source>
</reference>
<dbReference type="Proteomes" id="UP000215590">
    <property type="component" value="Unassembled WGS sequence"/>
</dbReference>
<dbReference type="AlphaFoldDB" id="A0A256G2A5"/>
<gene>
    <name evidence="1" type="ORF">CEV31_0857</name>
</gene>
<keyword evidence="2" id="KW-1185">Reference proteome</keyword>
<comment type="caution">
    <text evidence="1">The sequence shown here is derived from an EMBL/GenBank/DDBJ whole genome shotgun (WGS) entry which is preliminary data.</text>
</comment>
<organism evidence="1 2">
    <name type="scientific">Brucella thiophenivorans</name>
    <dbReference type="NCBI Taxonomy" id="571255"/>
    <lineage>
        <taxon>Bacteria</taxon>
        <taxon>Pseudomonadati</taxon>
        <taxon>Pseudomonadota</taxon>
        <taxon>Alphaproteobacteria</taxon>
        <taxon>Hyphomicrobiales</taxon>
        <taxon>Brucellaceae</taxon>
        <taxon>Brucella/Ochrobactrum group</taxon>
        <taxon>Brucella</taxon>
    </lineage>
</organism>
<accession>A0A256G2A5</accession>
<dbReference type="RefSeq" id="WP_094505585.1">
    <property type="nucleotide sequence ID" value="NZ_JBHEEK010000005.1"/>
</dbReference>
<evidence type="ECO:0000313" key="2">
    <source>
        <dbReference type="Proteomes" id="UP000215590"/>
    </source>
</evidence>